<dbReference type="GO" id="GO:0005886">
    <property type="term" value="C:plasma membrane"/>
    <property type="evidence" value="ECO:0007669"/>
    <property type="project" value="TreeGrafter"/>
</dbReference>
<evidence type="ECO:0000313" key="5">
    <source>
        <dbReference type="Proteomes" id="UP000428333"/>
    </source>
</evidence>
<dbReference type="OrthoDB" id="1711336at2759"/>
<accession>A0A6A4M2U5</accession>
<protein>
    <recommendedName>
        <fullName evidence="3">Serine-threonine/tyrosine-protein kinase catalytic domain-containing protein</fullName>
    </recommendedName>
</protein>
<dbReference type="PANTHER" id="PTHR27001:SF931">
    <property type="entry name" value="OS11G0664100 PROTEIN"/>
    <property type="match status" value="1"/>
</dbReference>
<dbReference type="GO" id="GO:0005524">
    <property type="term" value="F:ATP binding"/>
    <property type="evidence" value="ECO:0007669"/>
    <property type="project" value="UniProtKB-KW"/>
</dbReference>
<dbReference type="EMBL" id="QEFC01000648">
    <property type="protein sequence ID" value="KAE9462891.1"/>
    <property type="molecule type" value="Genomic_DNA"/>
</dbReference>
<feature type="non-terminal residue" evidence="4">
    <location>
        <position position="1"/>
    </location>
</feature>
<feature type="domain" description="Serine-threonine/tyrosine-protein kinase catalytic" evidence="3">
    <location>
        <begin position="296"/>
        <end position="387"/>
    </location>
</feature>
<dbReference type="Proteomes" id="UP000428333">
    <property type="component" value="Linkage Group LG03"/>
</dbReference>
<dbReference type="Gene3D" id="3.30.200.20">
    <property type="entry name" value="Phosphorylase Kinase, domain 1"/>
    <property type="match status" value="1"/>
</dbReference>
<dbReference type="SUPFAM" id="SSF56112">
    <property type="entry name" value="Protein kinase-like (PK-like)"/>
    <property type="match status" value="1"/>
</dbReference>
<proteinExistence type="predicted"/>
<keyword evidence="5" id="KW-1185">Reference proteome</keyword>
<evidence type="ECO:0000259" key="3">
    <source>
        <dbReference type="Pfam" id="PF07714"/>
    </source>
</evidence>
<name>A0A6A4M2U5_9ERIC</name>
<reference evidence="4 5" key="1">
    <citation type="journal article" date="2019" name="Genome Biol. Evol.">
        <title>The Rhododendron genome and chromosomal organization provide insight into shared whole-genome duplications across the heath family (Ericaceae).</title>
        <authorList>
            <person name="Soza V.L."/>
            <person name="Lindsley D."/>
            <person name="Waalkes A."/>
            <person name="Ramage E."/>
            <person name="Patwardhan R.P."/>
            <person name="Burton J.N."/>
            <person name="Adey A."/>
            <person name="Kumar A."/>
            <person name="Qiu R."/>
            <person name="Shendure J."/>
            <person name="Hall B."/>
        </authorList>
    </citation>
    <scope>NUCLEOTIDE SEQUENCE [LARGE SCALE GENOMIC DNA]</scope>
    <source>
        <strain evidence="4">RSF 1966-606</strain>
    </source>
</reference>
<dbReference type="PANTHER" id="PTHR27001">
    <property type="entry name" value="OS01G0253100 PROTEIN"/>
    <property type="match status" value="1"/>
</dbReference>
<comment type="caution">
    <text evidence="4">The sequence shown here is derived from an EMBL/GenBank/DDBJ whole genome shotgun (WGS) entry which is preliminary data.</text>
</comment>
<evidence type="ECO:0000256" key="2">
    <source>
        <dbReference type="ARBA" id="ARBA00022840"/>
    </source>
</evidence>
<dbReference type="Pfam" id="PF07714">
    <property type="entry name" value="PK_Tyr_Ser-Thr"/>
    <property type="match status" value="1"/>
</dbReference>
<gene>
    <name evidence="4" type="ORF">C3L33_05202</name>
</gene>
<evidence type="ECO:0000313" key="4">
    <source>
        <dbReference type="EMBL" id="KAE9462891.1"/>
    </source>
</evidence>
<keyword evidence="2" id="KW-0067">ATP-binding</keyword>
<dbReference type="AlphaFoldDB" id="A0A6A4M2U5"/>
<keyword evidence="1" id="KW-0547">Nucleotide-binding</keyword>
<organism evidence="4 5">
    <name type="scientific">Rhododendron williamsianum</name>
    <dbReference type="NCBI Taxonomy" id="262921"/>
    <lineage>
        <taxon>Eukaryota</taxon>
        <taxon>Viridiplantae</taxon>
        <taxon>Streptophyta</taxon>
        <taxon>Embryophyta</taxon>
        <taxon>Tracheophyta</taxon>
        <taxon>Spermatophyta</taxon>
        <taxon>Magnoliopsida</taxon>
        <taxon>eudicotyledons</taxon>
        <taxon>Gunneridae</taxon>
        <taxon>Pentapetalae</taxon>
        <taxon>asterids</taxon>
        <taxon>Ericales</taxon>
        <taxon>Ericaceae</taxon>
        <taxon>Ericoideae</taxon>
        <taxon>Rhodoreae</taxon>
        <taxon>Rhododendron</taxon>
    </lineage>
</organism>
<sequence length="450" mass="50294">MSHRYSKNNMDIPLKSLEDPDISFKPNMANKLSRAIRARLVAGGAGSCSRGGFHRVELAIDLDDHRLPQAQFHSGAGVRLFFGGHWISEKPKSDEDGVALWNLVSLSLSLSFFEALSASSLVHKSFEMDPCFDVGDGVAIAKLAMDLFRYVPSVRILELSISHSGPMGCFLVFCNWSEKTDVFAYGIVLLELIAKRRAYDASLDSRRGMNDGNTTYYWALKEYTTHSQSKVWGKFKKRKPKSLVHKSFEMDPYFDVGDGVVITKMAMDCVGMGSPSDLVEYTYETLDSLTGGFSAENYIGSTQYGEVFRGKIHEGMETREVVVKRWVKPSNVKTWPRFSARLEAEIKLLTDSVLCRHPNMVKLNGYCCENGRFGVVYDLKPLDTVHNLVLQDDFRWLGRIKAFSPRLVDFGLLVGGVFGGIPPSECEWGCVGYADPRLLESVCSTDTTND</sequence>
<dbReference type="InterPro" id="IPR011009">
    <property type="entry name" value="Kinase-like_dom_sf"/>
</dbReference>
<evidence type="ECO:0000256" key="1">
    <source>
        <dbReference type="ARBA" id="ARBA00022741"/>
    </source>
</evidence>
<dbReference type="GO" id="GO:0004672">
    <property type="term" value="F:protein kinase activity"/>
    <property type="evidence" value="ECO:0007669"/>
    <property type="project" value="InterPro"/>
</dbReference>
<dbReference type="InterPro" id="IPR001245">
    <property type="entry name" value="Ser-Thr/Tyr_kinase_cat_dom"/>
</dbReference>